<evidence type="ECO:0000256" key="1">
    <source>
        <dbReference type="SAM" id="MobiDB-lite"/>
    </source>
</evidence>
<feature type="region of interest" description="Disordered" evidence="1">
    <location>
        <begin position="91"/>
        <end position="117"/>
    </location>
</feature>
<evidence type="ECO:0000313" key="3">
    <source>
        <dbReference type="EMBL" id="CAB4240893.1"/>
    </source>
</evidence>
<name>A0A6J5KSI3_9CAUD</name>
<gene>
    <name evidence="3" type="ORF">UFOVP34_39</name>
    <name evidence="2" type="ORF">UFOVP51_67</name>
</gene>
<evidence type="ECO:0000313" key="2">
    <source>
        <dbReference type="EMBL" id="CAB4124196.1"/>
    </source>
</evidence>
<dbReference type="EMBL" id="LR796177">
    <property type="protein sequence ID" value="CAB4124196.1"/>
    <property type="molecule type" value="Genomic_DNA"/>
</dbReference>
<proteinExistence type="predicted"/>
<organism evidence="2">
    <name type="scientific">uncultured Caudovirales phage</name>
    <dbReference type="NCBI Taxonomy" id="2100421"/>
    <lineage>
        <taxon>Viruses</taxon>
        <taxon>Duplodnaviria</taxon>
        <taxon>Heunggongvirae</taxon>
        <taxon>Uroviricota</taxon>
        <taxon>Caudoviricetes</taxon>
        <taxon>Peduoviridae</taxon>
        <taxon>Maltschvirus</taxon>
        <taxon>Maltschvirus maltsch</taxon>
    </lineage>
</organism>
<sequence>MGYEVLYNFISPVTGRILCDTDKVLVGDINGIAIPSAFIPIGALPDLPMGNIWIGNDMNRPIPNPTITIDNLPNLSAGKVWIGNGMIPSRPVEGTAPQGPAGPPGPPGAANQDPNNLANSIVDGAAGSFVKFGLEQLFKEGVGGFFKTLIGVSVAVDAASQLGSTIIDAVAVSKDKSTNYVDYRTSNFTNNSLLGLQGAQGLSGISTIFFQANMSFQGGRLENIAPSPLADYDAVNAKWVWDLLNDNVEIIWTN</sequence>
<reference evidence="2" key="1">
    <citation type="submission" date="2020-04" db="EMBL/GenBank/DDBJ databases">
        <authorList>
            <person name="Chiriac C."/>
            <person name="Salcher M."/>
            <person name="Ghai R."/>
            <person name="Kavagutti S V."/>
        </authorList>
    </citation>
    <scope>NUCLEOTIDE SEQUENCE</scope>
</reference>
<protein>
    <submittedName>
        <fullName evidence="2">Uncharacterized protein</fullName>
    </submittedName>
</protein>
<accession>A0A6J5KSI3</accession>
<dbReference type="EMBL" id="LR797816">
    <property type="protein sequence ID" value="CAB4240893.1"/>
    <property type="molecule type" value="Genomic_DNA"/>
</dbReference>